<keyword evidence="6 8" id="KW-0472">Membrane</keyword>
<dbReference type="OrthoDB" id="9806302at2"/>
<dbReference type="Proteomes" id="UP000321798">
    <property type="component" value="Unassembled WGS sequence"/>
</dbReference>
<keyword evidence="2" id="KW-0813">Transport</keyword>
<evidence type="ECO:0000256" key="7">
    <source>
        <dbReference type="SAM" id="MobiDB-lite"/>
    </source>
</evidence>
<dbReference type="GO" id="GO:0042910">
    <property type="term" value="F:xenobiotic transmembrane transporter activity"/>
    <property type="evidence" value="ECO:0007669"/>
    <property type="project" value="InterPro"/>
</dbReference>
<dbReference type="InterPro" id="IPR002528">
    <property type="entry name" value="MATE_fam"/>
</dbReference>
<comment type="caution">
    <text evidence="9">The sequence shown here is derived from an EMBL/GenBank/DDBJ whole genome shotgun (WGS) entry which is preliminary data.</text>
</comment>
<dbReference type="RefSeq" id="WP_146952916.1">
    <property type="nucleotide sequence ID" value="NZ_BAABBJ010000006.1"/>
</dbReference>
<evidence type="ECO:0000313" key="9">
    <source>
        <dbReference type="EMBL" id="GEP69158.1"/>
    </source>
</evidence>
<dbReference type="Pfam" id="PF01554">
    <property type="entry name" value="MatE"/>
    <property type="match status" value="2"/>
</dbReference>
<feature type="region of interest" description="Disordered" evidence="7">
    <location>
        <begin position="452"/>
        <end position="498"/>
    </location>
</feature>
<feature type="transmembrane region" description="Helical" evidence="8">
    <location>
        <begin position="239"/>
        <end position="261"/>
    </location>
</feature>
<proteinExistence type="predicted"/>
<feature type="transmembrane region" description="Helical" evidence="8">
    <location>
        <begin position="92"/>
        <end position="111"/>
    </location>
</feature>
<comment type="subcellular location">
    <subcellularLocation>
        <location evidence="1">Cell membrane</location>
        <topology evidence="1">Multi-pass membrane protein</topology>
    </subcellularLocation>
</comment>
<feature type="transmembrane region" description="Helical" evidence="8">
    <location>
        <begin position="281"/>
        <end position="298"/>
    </location>
</feature>
<evidence type="ECO:0000256" key="6">
    <source>
        <dbReference type="ARBA" id="ARBA00023136"/>
    </source>
</evidence>
<sequence>MTTNLTTGRPARLILVFAVPLLIGNVVQQLYGFADAFVVGRTIGVDALAAVGATGGLSFLMLGFAWGLTSGLAIPTAHAFGAGDAPAVRRSVAAGAVLTAAFAVVLTAVAVPAARPLLELMHTPPEILDDATVFIVVTFWGTAATISFNFLSSTIRALGDSRTPLVFLVVSCGLNVVLVFALIRGLHMGVGGAALATVLSQVVSVVACLWLVRTRMPILRLTREDWRITRADLVDQLRLGLPMGFQTSIIAIGTLVLQYAINGLGAQAVAAFTAAQRVDALAIAPMSSFGLALATFAAQNHGAALHARIRLGVRQTCLITAGFSLAIAAVTISCGPWLVRMFVGQGQEHVVDLAQVYLVSNGILYVVLGLLFAIRGALQGLGRTVVPTVAGIMELVTRVAAALLLTGPLGFLGVSLAGPLAWVAAMIPLTWAYLHERRWMLEEERLRPLLDVPAPHGPREPTPVAARAIEDGDEAVDEDGAPLRCPDASEHGAPQSRR</sequence>
<dbReference type="GO" id="GO:0015297">
    <property type="term" value="F:antiporter activity"/>
    <property type="evidence" value="ECO:0007669"/>
    <property type="project" value="InterPro"/>
</dbReference>
<feature type="transmembrane region" description="Helical" evidence="8">
    <location>
        <begin position="163"/>
        <end position="183"/>
    </location>
</feature>
<accession>A0A512PD94</accession>
<protein>
    <submittedName>
        <fullName evidence="9">MATE family efflux transporter</fullName>
    </submittedName>
</protein>
<dbReference type="InterPro" id="IPR052031">
    <property type="entry name" value="Membrane_Transporter-Flippase"/>
</dbReference>
<dbReference type="EMBL" id="BKAL01000006">
    <property type="protein sequence ID" value="GEP69158.1"/>
    <property type="molecule type" value="Genomic_DNA"/>
</dbReference>
<gene>
    <name evidence="9" type="ORF">CSO01_18730</name>
</gene>
<dbReference type="PANTHER" id="PTHR43549:SF3">
    <property type="entry name" value="MULTIDRUG RESISTANCE PROTEIN YPNP-RELATED"/>
    <property type="match status" value="1"/>
</dbReference>
<feature type="transmembrane region" description="Helical" evidence="8">
    <location>
        <begin position="56"/>
        <end position="80"/>
    </location>
</feature>
<evidence type="ECO:0000256" key="5">
    <source>
        <dbReference type="ARBA" id="ARBA00022989"/>
    </source>
</evidence>
<feature type="transmembrane region" description="Helical" evidence="8">
    <location>
        <begin position="354"/>
        <end position="373"/>
    </location>
</feature>
<evidence type="ECO:0000256" key="8">
    <source>
        <dbReference type="SAM" id="Phobius"/>
    </source>
</evidence>
<dbReference type="AlphaFoldDB" id="A0A512PD94"/>
<evidence type="ECO:0000313" key="10">
    <source>
        <dbReference type="Proteomes" id="UP000321798"/>
    </source>
</evidence>
<feature type="transmembrane region" description="Helical" evidence="8">
    <location>
        <begin position="318"/>
        <end position="339"/>
    </location>
</feature>
<evidence type="ECO:0000256" key="3">
    <source>
        <dbReference type="ARBA" id="ARBA00022475"/>
    </source>
</evidence>
<keyword evidence="3" id="KW-1003">Cell membrane</keyword>
<name>A0A512PD94_9CELL</name>
<feature type="transmembrane region" description="Helical" evidence="8">
    <location>
        <begin position="189"/>
        <end position="212"/>
    </location>
</feature>
<keyword evidence="4 8" id="KW-0812">Transmembrane</keyword>
<evidence type="ECO:0000256" key="4">
    <source>
        <dbReference type="ARBA" id="ARBA00022692"/>
    </source>
</evidence>
<dbReference type="PIRSF" id="PIRSF006603">
    <property type="entry name" value="DinF"/>
    <property type="match status" value="1"/>
</dbReference>
<dbReference type="InterPro" id="IPR048279">
    <property type="entry name" value="MdtK-like"/>
</dbReference>
<evidence type="ECO:0000256" key="2">
    <source>
        <dbReference type="ARBA" id="ARBA00022448"/>
    </source>
</evidence>
<dbReference type="NCBIfam" id="TIGR00797">
    <property type="entry name" value="matE"/>
    <property type="match status" value="1"/>
</dbReference>
<feature type="transmembrane region" description="Helical" evidence="8">
    <location>
        <begin position="131"/>
        <end position="151"/>
    </location>
</feature>
<dbReference type="CDD" id="cd13138">
    <property type="entry name" value="MATE_yoeA_like"/>
    <property type="match status" value="1"/>
</dbReference>
<reference evidence="9 10" key="1">
    <citation type="submission" date="2019-07" db="EMBL/GenBank/DDBJ databases">
        <title>Whole genome shotgun sequence of Cellulomonas soli NBRC 109434.</title>
        <authorList>
            <person name="Hosoyama A."/>
            <person name="Uohara A."/>
            <person name="Ohji S."/>
            <person name="Ichikawa N."/>
        </authorList>
    </citation>
    <scope>NUCLEOTIDE SEQUENCE [LARGE SCALE GENOMIC DNA]</scope>
    <source>
        <strain evidence="9 10">NBRC 109434</strain>
    </source>
</reference>
<feature type="compositionally biased region" description="Acidic residues" evidence="7">
    <location>
        <begin position="471"/>
        <end position="480"/>
    </location>
</feature>
<dbReference type="PANTHER" id="PTHR43549">
    <property type="entry name" value="MULTIDRUG RESISTANCE PROTEIN YPNP-RELATED"/>
    <property type="match status" value="1"/>
</dbReference>
<feature type="transmembrane region" description="Helical" evidence="8">
    <location>
        <begin position="411"/>
        <end position="434"/>
    </location>
</feature>
<keyword evidence="10" id="KW-1185">Reference proteome</keyword>
<organism evidence="9 10">
    <name type="scientific">Cellulomonas soli</name>
    <dbReference type="NCBI Taxonomy" id="931535"/>
    <lineage>
        <taxon>Bacteria</taxon>
        <taxon>Bacillati</taxon>
        <taxon>Actinomycetota</taxon>
        <taxon>Actinomycetes</taxon>
        <taxon>Micrococcales</taxon>
        <taxon>Cellulomonadaceae</taxon>
        <taxon>Cellulomonas</taxon>
    </lineage>
</organism>
<dbReference type="GO" id="GO:0005886">
    <property type="term" value="C:plasma membrane"/>
    <property type="evidence" value="ECO:0007669"/>
    <property type="project" value="UniProtKB-SubCell"/>
</dbReference>
<keyword evidence="5 8" id="KW-1133">Transmembrane helix</keyword>
<evidence type="ECO:0000256" key="1">
    <source>
        <dbReference type="ARBA" id="ARBA00004651"/>
    </source>
</evidence>
<feature type="transmembrane region" description="Helical" evidence="8">
    <location>
        <begin position="385"/>
        <end position="405"/>
    </location>
</feature>